<dbReference type="AlphaFoldDB" id="A0A0J8B8W8"/>
<evidence type="ECO:0000313" key="4">
    <source>
        <dbReference type="Proteomes" id="UP000035740"/>
    </source>
</evidence>
<dbReference type="EMBL" id="KQ090379">
    <property type="protein sequence ID" value="KMS96423.1"/>
    <property type="molecule type" value="Genomic_DNA"/>
</dbReference>
<dbReference type="eggNOG" id="ENOG502QSEA">
    <property type="taxonomic scope" value="Eukaryota"/>
</dbReference>
<dbReference type="OMA" id="IMHAIND"/>
<accession>A0A0J8B8W8</accession>
<dbReference type="Gramene" id="KMS96423">
    <property type="protein sequence ID" value="KMS96423"/>
    <property type="gene ID" value="BVRB_9g225230"/>
</dbReference>
<dbReference type="InterPro" id="IPR029962">
    <property type="entry name" value="TBL"/>
</dbReference>
<organism evidence="3 4">
    <name type="scientific">Beta vulgaris subsp. vulgaris</name>
    <name type="common">Beet</name>
    <dbReference type="NCBI Taxonomy" id="3555"/>
    <lineage>
        <taxon>Eukaryota</taxon>
        <taxon>Viridiplantae</taxon>
        <taxon>Streptophyta</taxon>
        <taxon>Embryophyta</taxon>
        <taxon>Tracheophyta</taxon>
        <taxon>Spermatophyta</taxon>
        <taxon>Magnoliopsida</taxon>
        <taxon>eudicotyledons</taxon>
        <taxon>Gunneridae</taxon>
        <taxon>Pentapetalae</taxon>
        <taxon>Caryophyllales</taxon>
        <taxon>Chenopodiaceae</taxon>
        <taxon>Betoideae</taxon>
        <taxon>Beta</taxon>
    </lineage>
</organism>
<gene>
    <name evidence="3" type="ORF">BVRB_9g225230</name>
</gene>
<dbReference type="InterPro" id="IPR026057">
    <property type="entry name" value="TBL_C"/>
</dbReference>
<dbReference type="PANTHER" id="PTHR32285">
    <property type="entry name" value="PROTEIN TRICHOME BIREFRINGENCE-LIKE 9-RELATED"/>
    <property type="match status" value="1"/>
</dbReference>
<dbReference type="GO" id="GO:0005794">
    <property type="term" value="C:Golgi apparatus"/>
    <property type="evidence" value="ECO:0007669"/>
    <property type="project" value="TreeGrafter"/>
</dbReference>
<sequence>MNRNMWESLACILYSSIPANGAIVHDDSTVPKITLKAKEFNLTVEFYWSPFLTEFNSNHESGKKVLFLDKLSPNSMFWAGADIMVFNSGHWWAQTGKYKRYRVLKSVHYLVIFMHSCIR</sequence>
<dbReference type="PANTHER" id="PTHR32285:SF38">
    <property type="entry name" value="OS01G0614300 PROTEIN"/>
    <property type="match status" value="1"/>
</dbReference>
<dbReference type="Pfam" id="PF13839">
    <property type="entry name" value="PC-Esterase"/>
    <property type="match status" value="1"/>
</dbReference>
<comment type="similarity">
    <text evidence="1">Belongs to the PC-esterase family. TBL subfamily.</text>
</comment>
<evidence type="ECO:0000256" key="1">
    <source>
        <dbReference type="ARBA" id="ARBA00007727"/>
    </source>
</evidence>
<evidence type="ECO:0000313" key="3">
    <source>
        <dbReference type="EMBL" id="KMS96423.1"/>
    </source>
</evidence>
<dbReference type="GO" id="GO:0016413">
    <property type="term" value="F:O-acetyltransferase activity"/>
    <property type="evidence" value="ECO:0007669"/>
    <property type="project" value="InterPro"/>
</dbReference>
<name>A0A0J8B8W8_BETVV</name>
<dbReference type="Proteomes" id="UP000035740">
    <property type="component" value="Unassembled WGS sequence"/>
</dbReference>
<proteinExistence type="inferred from homology"/>
<reference evidence="3 4" key="1">
    <citation type="journal article" date="2014" name="Nature">
        <title>The genome of the recently domesticated crop plant sugar beet (Beta vulgaris).</title>
        <authorList>
            <person name="Dohm J.C."/>
            <person name="Minoche A.E."/>
            <person name="Holtgrawe D."/>
            <person name="Capella-Gutierrez S."/>
            <person name="Zakrzewski F."/>
            <person name="Tafer H."/>
            <person name="Rupp O."/>
            <person name="Sorensen T.R."/>
            <person name="Stracke R."/>
            <person name="Reinhardt R."/>
            <person name="Goesmann A."/>
            <person name="Kraft T."/>
            <person name="Schulz B."/>
            <person name="Stadler P.F."/>
            <person name="Schmidt T."/>
            <person name="Gabaldon T."/>
            <person name="Lehrach H."/>
            <person name="Weisshaar B."/>
            <person name="Himmelbauer H."/>
        </authorList>
    </citation>
    <scope>NUCLEOTIDE SEQUENCE [LARGE SCALE GENOMIC DNA]</scope>
    <source>
        <tissue evidence="3">Taproot</tissue>
    </source>
</reference>
<protein>
    <recommendedName>
        <fullName evidence="2">Trichome birefringence-like C-terminal domain-containing protein</fullName>
    </recommendedName>
</protein>
<feature type="domain" description="Trichome birefringence-like C-terminal" evidence="2">
    <location>
        <begin position="1"/>
        <end position="103"/>
    </location>
</feature>
<evidence type="ECO:0000259" key="2">
    <source>
        <dbReference type="Pfam" id="PF13839"/>
    </source>
</evidence>
<dbReference type="OrthoDB" id="1839666at2759"/>
<keyword evidence="4" id="KW-1185">Reference proteome</keyword>